<dbReference type="PANTHER" id="PTHR23502">
    <property type="entry name" value="MAJOR FACILITATOR SUPERFAMILY"/>
    <property type="match status" value="1"/>
</dbReference>
<dbReference type="Gene3D" id="1.20.1250.20">
    <property type="entry name" value="MFS general substrate transporter like domains"/>
    <property type="match status" value="1"/>
</dbReference>
<feature type="transmembrane region" description="Helical" evidence="6">
    <location>
        <begin position="223"/>
        <end position="243"/>
    </location>
</feature>
<feature type="transmembrane region" description="Helical" evidence="6">
    <location>
        <begin position="112"/>
        <end position="135"/>
    </location>
</feature>
<evidence type="ECO:0000313" key="8">
    <source>
        <dbReference type="Proteomes" id="UP001214628"/>
    </source>
</evidence>
<evidence type="ECO:0000256" key="6">
    <source>
        <dbReference type="SAM" id="Phobius"/>
    </source>
</evidence>
<feature type="transmembrane region" description="Helical" evidence="6">
    <location>
        <begin position="156"/>
        <end position="178"/>
    </location>
</feature>
<dbReference type="AlphaFoldDB" id="A0AAF0F5T2"/>
<comment type="subcellular location">
    <subcellularLocation>
        <location evidence="1">Membrane</location>
        <topology evidence="1">Multi-pass membrane protein</topology>
    </subcellularLocation>
</comment>
<keyword evidence="3 6" id="KW-1133">Transmembrane helix</keyword>
<evidence type="ECO:0000256" key="4">
    <source>
        <dbReference type="ARBA" id="ARBA00023136"/>
    </source>
</evidence>
<dbReference type="Proteomes" id="UP001214628">
    <property type="component" value="Chromosome 3"/>
</dbReference>
<evidence type="ECO:0000313" key="7">
    <source>
        <dbReference type="EMBL" id="WFD43611.1"/>
    </source>
</evidence>
<dbReference type="EMBL" id="CP118377">
    <property type="protein sequence ID" value="WFD43611.1"/>
    <property type="molecule type" value="Genomic_DNA"/>
</dbReference>
<dbReference type="InterPro" id="IPR011701">
    <property type="entry name" value="MFS"/>
</dbReference>
<keyword evidence="8" id="KW-1185">Reference proteome</keyword>
<dbReference type="InterPro" id="IPR036259">
    <property type="entry name" value="MFS_trans_sf"/>
</dbReference>
<dbReference type="PANTHER" id="PTHR23502:SF60">
    <property type="entry name" value="MAJOR FACILITATOR SUPERFAMILY (MFS) PROFILE DOMAIN-CONTAINING PROTEIN-RELATED"/>
    <property type="match status" value="1"/>
</dbReference>
<evidence type="ECO:0000256" key="5">
    <source>
        <dbReference type="SAM" id="MobiDB-lite"/>
    </source>
</evidence>
<evidence type="ECO:0000256" key="1">
    <source>
        <dbReference type="ARBA" id="ARBA00004141"/>
    </source>
</evidence>
<dbReference type="Pfam" id="PF07690">
    <property type="entry name" value="MFS_1"/>
    <property type="match status" value="1"/>
</dbReference>
<evidence type="ECO:0008006" key="9">
    <source>
        <dbReference type="Google" id="ProtNLM"/>
    </source>
</evidence>
<accession>A0AAF0F5T2</accession>
<dbReference type="GO" id="GO:0022857">
    <property type="term" value="F:transmembrane transporter activity"/>
    <property type="evidence" value="ECO:0007669"/>
    <property type="project" value="InterPro"/>
</dbReference>
<proteinExistence type="predicted"/>
<reference evidence="7" key="1">
    <citation type="submission" date="2023-02" db="EMBL/GenBank/DDBJ databases">
        <title>Mating type loci evolution in Malassezia.</title>
        <authorList>
            <person name="Coelho M.A."/>
        </authorList>
    </citation>
    <scope>NUCLEOTIDE SEQUENCE</scope>
    <source>
        <strain evidence="7">CBS 14136</strain>
    </source>
</reference>
<feature type="compositionally biased region" description="Basic and acidic residues" evidence="5">
    <location>
        <begin position="17"/>
        <end position="37"/>
    </location>
</feature>
<keyword evidence="4 6" id="KW-0472">Membrane</keyword>
<feature type="transmembrane region" description="Helical" evidence="6">
    <location>
        <begin position="437"/>
        <end position="459"/>
    </location>
</feature>
<dbReference type="CDD" id="cd17323">
    <property type="entry name" value="MFS_Tpo1_MDR_like"/>
    <property type="match status" value="1"/>
</dbReference>
<name>A0AAF0F5T2_9BASI</name>
<dbReference type="GO" id="GO:0005886">
    <property type="term" value="C:plasma membrane"/>
    <property type="evidence" value="ECO:0007669"/>
    <property type="project" value="TreeGrafter"/>
</dbReference>
<keyword evidence="2 6" id="KW-0812">Transmembrane</keyword>
<feature type="transmembrane region" description="Helical" evidence="6">
    <location>
        <begin position="471"/>
        <end position="492"/>
    </location>
</feature>
<protein>
    <recommendedName>
        <fullName evidence="9">Major facilitator superfamily (MFS) profile domain-containing protein</fullName>
    </recommendedName>
</protein>
<dbReference type="SUPFAM" id="SSF103473">
    <property type="entry name" value="MFS general substrate transporter"/>
    <property type="match status" value="1"/>
</dbReference>
<feature type="transmembrane region" description="Helical" evidence="6">
    <location>
        <begin position="410"/>
        <end position="430"/>
    </location>
</feature>
<feature type="transmembrane region" description="Helical" evidence="6">
    <location>
        <begin position="298"/>
        <end position="317"/>
    </location>
</feature>
<feature type="region of interest" description="Disordered" evidence="5">
    <location>
        <begin position="1"/>
        <end position="44"/>
    </location>
</feature>
<feature type="transmembrane region" description="Helical" evidence="6">
    <location>
        <begin position="378"/>
        <end position="398"/>
    </location>
</feature>
<feature type="transmembrane region" description="Helical" evidence="6">
    <location>
        <begin position="337"/>
        <end position="357"/>
    </location>
</feature>
<organism evidence="7 8">
    <name type="scientific">Malassezia psittaci</name>
    <dbReference type="NCBI Taxonomy" id="1821823"/>
    <lineage>
        <taxon>Eukaryota</taxon>
        <taxon>Fungi</taxon>
        <taxon>Dikarya</taxon>
        <taxon>Basidiomycota</taxon>
        <taxon>Ustilaginomycotina</taxon>
        <taxon>Malasseziomycetes</taxon>
        <taxon>Malasseziales</taxon>
        <taxon>Malasseziaceae</taxon>
        <taxon>Malassezia</taxon>
    </lineage>
</organism>
<evidence type="ECO:0000256" key="2">
    <source>
        <dbReference type="ARBA" id="ARBA00022692"/>
    </source>
</evidence>
<gene>
    <name evidence="7" type="ORF">MPSI1_002274</name>
</gene>
<evidence type="ECO:0000256" key="3">
    <source>
        <dbReference type="ARBA" id="ARBA00022989"/>
    </source>
</evidence>
<sequence>MARNDAVIDEEIGLESMHQRPDCSSRDRQNDDAKQEAGNHSISSSEIDLNHSSAFLVWFDTPAENPRKWSRSFRLYQVFLASAYTVLSPVSSTSNVPAIDVLQAEYNVHSALIANMMISAPMLGFLLAPSVYAPFSERFGRKYLLQVTNIANASQMIVLRFFSGVFGVAPVAIGPAFVSDLFEPEERGSAMAIYTISPILGPCLGPLYAGWIIEGFGKEKWPWIFYVSTMLGAFVAILGFFTLQETNTPVLVERKAARKRRETGDARWHTKFTTQNTLRQEVIQGIFRPCIFLATQPVVLVVCIFQGLMFGCQYLFLSSFSRLFRKEYDQSPGISGLHYFSMILAFVLSGIVGGKWVDWQYGRLKERNNGVGEPEHKLPLLISTGILMPAGLLLYGWTAQYHLHWVLPDLGMFIISWGIRFTLFICPLYLADAVSVYTASASSAGIMFRGAFAFTFPLFAPSMYDHLGHGWGNSILAMITFVVGITAPLLLIRYGRSLRERSSAAREGTRLML</sequence>